<gene>
    <name evidence="2" type="ORF">A8C75_01080</name>
</gene>
<dbReference type="SUPFAM" id="SSF55729">
    <property type="entry name" value="Acyl-CoA N-acyltransferases (Nat)"/>
    <property type="match status" value="1"/>
</dbReference>
<keyword evidence="2" id="KW-0808">Transferase</keyword>
<protein>
    <submittedName>
        <fullName evidence="2">Acetyltransferase</fullName>
    </submittedName>
</protein>
<keyword evidence="3" id="KW-1185">Reference proteome</keyword>
<dbReference type="PROSITE" id="PS51186">
    <property type="entry name" value="GNAT"/>
    <property type="match status" value="1"/>
</dbReference>
<dbReference type="EMBL" id="CP015839">
    <property type="protein sequence ID" value="ANG65049.1"/>
    <property type="molecule type" value="Genomic_DNA"/>
</dbReference>
<dbReference type="CDD" id="cd04301">
    <property type="entry name" value="NAT_SF"/>
    <property type="match status" value="1"/>
</dbReference>
<organism evidence="2 3">
    <name type="scientific">Marinobacterium aestuarii</name>
    <dbReference type="NCBI Taxonomy" id="1821621"/>
    <lineage>
        <taxon>Bacteria</taxon>
        <taxon>Pseudomonadati</taxon>
        <taxon>Pseudomonadota</taxon>
        <taxon>Gammaproteobacteria</taxon>
        <taxon>Oceanospirillales</taxon>
        <taxon>Oceanospirillaceae</taxon>
        <taxon>Marinobacterium</taxon>
    </lineage>
</organism>
<evidence type="ECO:0000313" key="3">
    <source>
        <dbReference type="Proteomes" id="UP000078070"/>
    </source>
</evidence>
<dbReference type="Gene3D" id="3.40.630.30">
    <property type="match status" value="1"/>
</dbReference>
<name>A0A1A9F5L8_9GAMM</name>
<evidence type="ECO:0000313" key="2">
    <source>
        <dbReference type="EMBL" id="ANG65049.1"/>
    </source>
</evidence>
<dbReference type="Pfam" id="PF00583">
    <property type="entry name" value="Acetyltransf_1"/>
    <property type="match status" value="1"/>
</dbReference>
<dbReference type="KEGG" id="mars:A8C75_01080"/>
<accession>A0A1A9F5L8</accession>
<dbReference type="STRING" id="1821621.A8C75_01080"/>
<dbReference type="InterPro" id="IPR016181">
    <property type="entry name" value="Acyl_CoA_acyltransferase"/>
</dbReference>
<feature type="domain" description="N-acetyltransferase" evidence="1">
    <location>
        <begin position="19"/>
        <end position="204"/>
    </location>
</feature>
<reference evidence="3" key="1">
    <citation type="submission" date="2016-05" db="EMBL/GenBank/DDBJ databases">
        <authorList>
            <person name="Baek K."/>
            <person name="Yang S.-J."/>
        </authorList>
    </citation>
    <scope>NUCLEOTIDE SEQUENCE [LARGE SCALE GENOMIC DNA]</scope>
    <source>
        <strain evidence="3">ST58-10</strain>
    </source>
</reference>
<proteinExistence type="predicted"/>
<dbReference type="OrthoDB" id="187903at2"/>
<dbReference type="InterPro" id="IPR000182">
    <property type="entry name" value="GNAT_dom"/>
</dbReference>
<dbReference type="Proteomes" id="UP000078070">
    <property type="component" value="Chromosome"/>
</dbReference>
<evidence type="ECO:0000259" key="1">
    <source>
        <dbReference type="PROSITE" id="PS51186"/>
    </source>
</evidence>
<dbReference type="AlphaFoldDB" id="A0A1A9F5L8"/>
<dbReference type="GO" id="GO:0016747">
    <property type="term" value="F:acyltransferase activity, transferring groups other than amino-acyl groups"/>
    <property type="evidence" value="ECO:0007669"/>
    <property type="project" value="InterPro"/>
</dbReference>
<reference evidence="2 3" key="2">
    <citation type="journal article" date="2018" name="Int. J. Syst. Evol. Microbiol.">
        <title>Marinobacterium aestuarii sp. nov., a benzene-degrading marine bacterium isolated from estuary sediment.</title>
        <authorList>
            <person name="Bae S.S."/>
            <person name="Jung J."/>
            <person name="Chung D."/>
            <person name="Baek K."/>
        </authorList>
    </citation>
    <scope>NUCLEOTIDE SEQUENCE [LARGE SCALE GENOMIC DNA]</scope>
    <source>
        <strain evidence="2 3">ST58-10</strain>
    </source>
</reference>
<sequence length="204" mass="23126">MQNNPSAGATVQVKVIRGADIGPYVADLARLRISVFRAFPYLYDGDLDYERDYISRYSASLCSLFVLALDGERVVGVATGVPLADEAEAFKRPFEDAGHATENIFYFGESVLLSEYRGQGLGVRFFAERERHARALGLRVCAFCAVEREEDHPRRPTDYVPLNGFWHKRGYRHAPQLRTQLSWKDIGEESESLKSLSFWLRTLA</sequence>